<keyword evidence="1" id="KW-0812">Transmembrane</keyword>
<gene>
    <name evidence="2" type="ORF">D7223_26375</name>
</gene>
<evidence type="ECO:0000256" key="1">
    <source>
        <dbReference type="SAM" id="Phobius"/>
    </source>
</evidence>
<keyword evidence="3" id="KW-1185">Reference proteome</keyword>
<feature type="transmembrane region" description="Helical" evidence="1">
    <location>
        <begin position="375"/>
        <end position="400"/>
    </location>
</feature>
<feature type="transmembrane region" description="Helical" evidence="1">
    <location>
        <begin position="114"/>
        <end position="136"/>
    </location>
</feature>
<sequence length="425" mass="46024">MVTTDSLVRFHPVQVRPSDDDPDEVVVGRPEIGQFVELPAVGARAIELLDAGATIGTAERQLAAEHDIEVDLVDLVEALREAGLVDQIDGQPLAGPHRQVRPHLPGLRARHVSWLFGPVAKLVYLALVAATLVTVVRRPELLPTFRDFFWTDYVGLAVLVNTGLFSLSATMHELSHLVAARSLGAPARIRFATRLHHLVLETDVTAIWSVPRRYRYRVYLSGLFWDLAVVCVALLVLGHTTPHPVVAALLAALVLVLVMSMALQLHVYMRTDFYFVLLDVLRCRNLFHDGLAYARHLLRRFGHSVLPARIAAAGDDPSAVLPSHERRAVRVYAAAVVIGSMVALTSFAGFGLPILLHGAFQAGSAVVAGATGGSLLAAVDGALVLVVEGTLQTIFLLTLYRRYGRRRRPTTAPTSVTPAGPVPAG</sequence>
<name>A0A3A9YXQ9_9ACTN</name>
<comment type="caution">
    <text evidence="2">The sequence shown here is derived from an EMBL/GenBank/DDBJ whole genome shotgun (WGS) entry which is preliminary data.</text>
</comment>
<protein>
    <submittedName>
        <fullName evidence="2">PqqD family protein</fullName>
    </submittedName>
</protein>
<dbReference type="AlphaFoldDB" id="A0A3A9YXQ9"/>
<feature type="transmembrane region" description="Helical" evidence="1">
    <location>
        <begin position="245"/>
        <end position="263"/>
    </location>
</feature>
<accession>A0A3A9YXQ9</accession>
<dbReference type="Proteomes" id="UP000281726">
    <property type="component" value="Unassembled WGS sequence"/>
</dbReference>
<evidence type="ECO:0000313" key="2">
    <source>
        <dbReference type="EMBL" id="RKN40660.1"/>
    </source>
</evidence>
<feature type="transmembrane region" description="Helical" evidence="1">
    <location>
        <begin position="331"/>
        <end position="355"/>
    </location>
</feature>
<evidence type="ECO:0000313" key="3">
    <source>
        <dbReference type="Proteomes" id="UP000281726"/>
    </source>
</evidence>
<proteinExistence type="predicted"/>
<organism evidence="2 3">
    <name type="scientific">Micromonospora endolithica</name>
    <dbReference type="NCBI Taxonomy" id="230091"/>
    <lineage>
        <taxon>Bacteria</taxon>
        <taxon>Bacillati</taxon>
        <taxon>Actinomycetota</taxon>
        <taxon>Actinomycetes</taxon>
        <taxon>Micromonosporales</taxon>
        <taxon>Micromonosporaceae</taxon>
        <taxon>Micromonospora</taxon>
    </lineage>
</organism>
<dbReference type="EMBL" id="RBAK01000013">
    <property type="protein sequence ID" value="RKN40660.1"/>
    <property type="molecule type" value="Genomic_DNA"/>
</dbReference>
<feature type="transmembrane region" description="Helical" evidence="1">
    <location>
        <begin position="148"/>
        <end position="167"/>
    </location>
</feature>
<keyword evidence="1" id="KW-0472">Membrane</keyword>
<reference evidence="2 3" key="1">
    <citation type="journal article" date="2004" name="Syst. Appl. Microbiol.">
        <title>Cryptoendolithic actinomycetes from antarctic sandstone rock samples: Micromonospora endolithica sp. nov. and two isolates related to Micromonospora coerulea Jensen 1932.</title>
        <authorList>
            <person name="Hirsch P."/>
            <person name="Mevs U."/>
            <person name="Kroppenstedt R.M."/>
            <person name="Schumann P."/>
            <person name="Stackebrandt E."/>
        </authorList>
    </citation>
    <scope>NUCLEOTIDE SEQUENCE [LARGE SCALE GENOMIC DNA]</scope>
    <source>
        <strain evidence="2 3">JCM 12677</strain>
    </source>
</reference>
<dbReference type="Pfam" id="PF05402">
    <property type="entry name" value="PqqD"/>
    <property type="match status" value="1"/>
</dbReference>
<feature type="transmembrane region" description="Helical" evidence="1">
    <location>
        <begin position="218"/>
        <end position="239"/>
    </location>
</feature>
<dbReference type="InterPro" id="IPR008792">
    <property type="entry name" value="PQQD"/>
</dbReference>
<keyword evidence="1" id="KW-1133">Transmembrane helix</keyword>